<protein>
    <submittedName>
        <fullName evidence="6">Odorant-binding protein</fullName>
    </submittedName>
</protein>
<keyword evidence="4 5" id="KW-0732">Signal</keyword>
<dbReference type="GO" id="GO:0007608">
    <property type="term" value="P:sensory perception of smell"/>
    <property type="evidence" value="ECO:0007669"/>
    <property type="project" value="TreeGrafter"/>
</dbReference>
<organism evidence="6">
    <name type="scientific">Anoplophora chinensis</name>
    <name type="common">Citrus longhorn beetle</name>
    <dbReference type="NCBI Taxonomy" id="217632"/>
    <lineage>
        <taxon>Eukaryota</taxon>
        <taxon>Metazoa</taxon>
        <taxon>Ecdysozoa</taxon>
        <taxon>Arthropoda</taxon>
        <taxon>Hexapoda</taxon>
        <taxon>Insecta</taxon>
        <taxon>Pterygota</taxon>
        <taxon>Neoptera</taxon>
        <taxon>Endopterygota</taxon>
        <taxon>Coleoptera</taxon>
        <taxon>Polyphaga</taxon>
        <taxon>Cucujiformia</taxon>
        <taxon>Chrysomeloidea</taxon>
        <taxon>Cerambycidae</taxon>
        <taxon>Lamiinae</taxon>
        <taxon>Lamiini</taxon>
        <taxon>Anoplophora</taxon>
    </lineage>
</organism>
<dbReference type="CDD" id="cd23992">
    <property type="entry name" value="PBP_GOBP"/>
    <property type="match status" value="1"/>
</dbReference>
<dbReference type="Gene3D" id="1.10.238.20">
    <property type="entry name" value="Pheromone/general odorant binding protein domain"/>
    <property type="match status" value="1"/>
</dbReference>
<evidence type="ECO:0000256" key="4">
    <source>
        <dbReference type="ARBA" id="ARBA00022729"/>
    </source>
</evidence>
<evidence type="ECO:0000256" key="1">
    <source>
        <dbReference type="ARBA" id="ARBA00004613"/>
    </source>
</evidence>
<dbReference type="SUPFAM" id="SSF47565">
    <property type="entry name" value="Insect pheromone/odorant-binding proteins"/>
    <property type="match status" value="1"/>
</dbReference>
<comment type="subcellular location">
    <subcellularLocation>
        <location evidence="1">Secreted</location>
    </subcellularLocation>
</comment>
<evidence type="ECO:0000256" key="5">
    <source>
        <dbReference type="SAM" id="SignalP"/>
    </source>
</evidence>
<reference evidence="6" key="1">
    <citation type="journal article" date="2017" name="Sci. Rep.">
        <title>Antennal transcriptome analysis and expression profiles of olfactory genes in Anoplophora chinensis.</title>
        <authorList>
            <person name="Wang J."/>
            <person name="Hu P."/>
            <person name="Gao P."/>
            <person name="Tao J."/>
            <person name="Luo Y."/>
        </authorList>
    </citation>
    <scope>NUCLEOTIDE SEQUENCE</scope>
</reference>
<accession>A0A2H4ZB34</accession>
<keyword evidence="3" id="KW-0964">Secreted</keyword>
<dbReference type="AlphaFoldDB" id="A0A2H4ZB34"/>
<comment type="similarity">
    <text evidence="2">Belongs to the PBP/GOBP family.</text>
</comment>
<dbReference type="GO" id="GO:0005549">
    <property type="term" value="F:odorant binding"/>
    <property type="evidence" value="ECO:0007669"/>
    <property type="project" value="InterPro"/>
</dbReference>
<dbReference type="Pfam" id="PF01395">
    <property type="entry name" value="PBP_GOBP"/>
    <property type="match status" value="1"/>
</dbReference>
<evidence type="ECO:0000256" key="3">
    <source>
        <dbReference type="ARBA" id="ARBA00022525"/>
    </source>
</evidence>
<dbReference type="SMART" id="SM00708">
    <property type="entry name" value="PhBP"/>
    <property type="match status" value="1"/>
</dbReference>
<feature type="signal peptide" evidence="5">
    <location>
        <begin position="1"/>
        <end position="17"/>
    </location>
</feature>
<dbReference type="GO" id="GO:0005615">
    <property type="term" value="C:extracellular space"/>
    <property type="evidence" value="ECO:0007669"/>
    <property type="project" value="TreeGrafter"/>
</dbReference>
<evidence type="ECO:0000256" key="2">
    <source>
        <dbReference type="ARBA" id="ARBA00008098"/>
    </source>
</evidence>
<dbReference type="PANTHER" id="PTHR11857:SF43">
    <property type="entry name" value="GEO07291P1-RELATED"/>
    <property type="match status" value="1"/>
</dbReference>
<dbReference type="InterPro" id="IPR036728">
    <property type="entry name" value="PBP_GOBP_sf"/>
</dbReference>
<name>A0A2H4ZB34_ANOCN</name>
<dbReference type="InterPro" id="IPR006170">
    <property type="entry name" value="PBP/GOBP"/>
</dbReference>
<sequence length="132" mass="15056">MKSLLLLIALGVLSVQADIQLDEEHAELIRNHREVCSKKSNVDPMLLEKARKGDFSDNENFRKHVFCVSQEIGYIDGSGKVLRDVLKLKTTEIFNDKADEIIEMCLSKNKDPIQLAIETMKCYYDKKGLVLL</sequence>
<evidence type="ECO:0000313" key="6">
    <source>
        <dbReference type="EMBL" id="AUF72968.1"/>
    </source>
</evidence>
<dbReference type="EMBL" id="MF975392">
    <property type="protein sequence ID" value="AUF72968.1"/>
    <property type="molecule type" value="mRNA"/>
</dbReference>
<feature type="chain" id="PRO_5014175872" evidence="5">
    <location>
        <begin position="18"/>
        <end position="132"/>
    </location>
</feature>
<dbReference type="PANTHER" id="PTHR11857">
    <property type="entry name" value="ODORANT BINDING PROTEIN-RELATED"/>
    <property type="match status" value="1"/>
</dbReference>
<proteinExistence type="evidence at transcript level"/>